<name>A0A386KA58_9CAUD</name>
<organism evidence="1 2">
    <name type="scientific">Mycobacterium phage Saguaro</name>
    <dbReference type="NCBI Taxonomy" id="2315616"/>
    <lineage>
        <taxon>Viruses</taxon>
        <taxon>Duplodnaviria</taxon>
        <taxon>Heunggongvirae</taxon>
        <taxon>Uroviricota</taxon>
        <taxon>Caudoviricetes</taxon>
        <taxon>Bclasvirinae</taxon>
        <taxon>Saguarovirus</taxon>
        <taxon>Saguarovirus saguaro</taxon>
    </lineage>
</organism>
<gene>
    <name evidence="1" type="primary">77</name>
    <name evidence="1" type="ORF">SEA_SAGUARO_77</name>
</gene>
<dbReference type="KEGG" id="vg:60321144"/>
<dbReference type="Proteomes" id="UP000269292">
    <property type="component" value="Segment"/>
</dbReference>
<dbReference type="GeneID" id="60321144"/>
<accession>A0A386KA58</accession>
<keyword evidence="2" id="KW-1185">Reference proteome</keyword>
<dbReference type="RefSeq" id="YP_009949740.1">
    <property type="nucleotide sequence ID" value="NC_051583.1"/>
</dbReference>
<protein>
    <submittedName>
        <fullName evidence="1">Uncharacterized protein</fullName>
    </submittedName>
</protein>
<dbReference type="EMBL" id="MH744423">
    <property type="protein sequence ID" value="AYD82069.1"/>
    <property type="molecule type" value="Genomic_DNA"/>
</dbReference>
<reference evidence="1 2" key="1">
    <citation type="submission" date="2018-08" db="EMBL/GenBank/DDBJ databases">
        <authorList>
            <person name="Washington J.M."/>
            <person name="Garlena R.A."/>
            <person name="Russell D.A."/>
            <person name="Pope W.H."/>
            <person name="Jacobs-Sera D."/>
            <person name="Hatfull G.F."/>
        </authorList>
    </citation>
    <scope>NUCLEOTIDE SEQUENCE [LARGE SCALE GENOMIC DNA]</scope>
</reference>
<evidence type="ECO:0000313" key="2">
    <source>
        <dbReference type="Proteomes" id="UP000269292"/>
    </source>
</evidence>
<sequence>MSIASTLSKARAAADIDIAATVGTFEVMLDNIATATETAATAAVAALIAEHGPERAEALLNQAAALRKELEP</sequence>
<evidence type="ECO:0000313" key="1">
    <source>
        <dbReference type="EMBL" id="AYD82069.1"/>
    </source>
</evidence>
<proteinExistence type="predicted"/>